<name>A0A9P9FYW9_FUSRE</name>
<dbReference type="GeneID" id="70215383"/>
<accession>A0A9P9FYW9</accession>
<evidence type="ECO:0000256" key="3">
    <source>
        <dbReference type="ARBA" id="ARBA00022801"/>
    </source>
</evidence>
<comment type="caution">
    <text evidence="7">The sequence shown here is derived from an EMBL/GenBank/DDBJ whole genome shotgun (WGS) entry which is preliminary data.</text>
</comment>
<evidence type="ECO:0000259" key="6">
    <source>
        <dbReference type="Pfam" id="PF02902"/>
    </source>
</evidence>
<feature type="compositionally biased region" description="Polar residues" evidence="5">
    <location>
        <begin position="169"/>
        <end position="178"/>
    </location>
</feature>
<dbReference type="OrthoDB" id="5057644at2759"/>
<organism evidence="7 8">
    <name type="scientific">Fusarium redolens</name>
    <dbReference type="NCBI Taxonomy" id="48865"/>
    <lineage>
        <taxon>Eukaryota</taxon>
        <taxon>Fungi</taxon>
        <taxon>Dikarya</taxon>
        <taxon>Ascomycota</taxon>
        <taxon>Pezizomycotina</taxon>
        <taxon>Sordariomycetes</taxon>
        <taxon>Hypocreomycetidae</taxon>
        <taxon>Hypocreales</taxon>
        <taxon>Nectriaceae</taxon>
        <taxon>Fusarium</taxon>
        <taxon>Fusarium redolens species complex</taxon>
    </lineage>
</organism>
<dbReference type="GO" id="GO:0006508">
    <property type="term" value="P:proteolysis"/>
    <property type="evidence" value="ECO:0007669"/>
    <property type="project" value="UniProtKB-KW"/>
</dbReference>
<dbReference type="InterPro" id="IPR038765">
    <property type="entry name" value="Papain-like_cys_pep_sf"/>
</dbReference>
<dbReference type="GO" id="GO:0019783">
    <property type="term" value="F:ubiquitin-like protein peptidase activity"/>
    <property type="evidence" value="ECO:0007669"/>
    <property type="project" value="UniProtKB-ARBA"/>
</dbReference>
<feature type="coiled-coil region" evidence="4">
    <location>
        <begin position="442"/>
        <end position="483"/>
    </location>
</feature>
<keyword evidence="3" id="KW-0378">Hydrolase</keyword>
<evidence type="ECO:0000256" key="2">
    <source>
        <dbReference type="ARBA" id="ARBA00022670"/>
    </source>
</evidence>
<evidence type="ECO:0000256" key="4">
    <source>
        <dbReference type="SAM" id="Coils"/>
    </source>
</evidence>
<comment type="similarity">
    <text evidence="1">Belongs to the peptidase C48 family.</text>
</comment>
<evidence type="ECO:0000256" key="1">
    <source>
        <dbReference type="ARBA" id="ARBA00005234"/>
    </source>
</evidence>
<reference evidence="7" key="1">
    <citation type="journal article" date="2021" name="Nat. Commun.">
        <title>Genetic determinants of endophytism in the Arabidopsis root mycobiome.</title>
        <authorList>
            <person name="Mesny F."/>
            <person name="Miyauchi S."/>
            <person name="Thiergart T."/>
            <person name="Pickel B."/>
            <person name="Atanasova L."/>
            <person name="Karlsson M."/>
            <person name="Huettel B."/>
            <person name="Barry K.W."/>
            <person name="Haridas S."/>
            <person name="Chen C."/>
            <person name="Bauer D."/>
            <person name="Andreopoulos W."/>
            <person name="Pangilinan J."/>
            <person name="LaButti K."/>
            <person name="Riley R."/>
            <person name="Lipzen A."/>
            <person name="Clum A."/>
            <person name="Drula E."/>
            <person name="Henrissat B."/>
            <person name="Kohler A."/>
            <person name="Grigoriev I.V."/>
            <person name="Martin F.M."/>
            <person name="Hacquard S."/>
        </authorList>
    </citation>
    <scope>NUCLEOTIDE SEQUENCE</scope>
    <source>
        <strain evidence="7">MPI-CAGE-AT-0023</strain>
    </source>
</reference>
<feature type="compositionally biased region" description="Basic and acidic residues" evidence="5">
    <location>
        <begin position="46"/>
        <end position="55"/>
    </location>
</feature>
<keyword evidence="8" id="KW-1185">Reference proteome</keyword>
<feature type="region of interest" description="Disordered" evidence="5">
    <location>
        <begin position="166"/>
        <end position="192"/>
    </location>
</feature>
<feature type="coiled-coil region" evidence="4">
    <location>
        <begin position="535"/>
        <end position="562"/>
    </location>
</feature>
<protein>
    <recommendedName>
        <fullName evidence="6">Ubiquitin-like protease family profile domain-containing protein</fullName>
    </recommendedName>
</protein>
<dbReference type="SUPFAM" id="SSF54001">
    <property type="entry name" value="Cysteine proteinases"/>
    <property type="match status" value="1"/>
</dbReference>
<evidence type="ECO:0000313" key="7">
    <source>
        <dbReference type="EMBL" id="KAH7208443.1"/>
    </source>
</evidence>
<dbReference type="InterPro" id="IPR003653">
    <property type="entry name" value="Peptidase_C48_C"/>
</dbReference>
<feature type="domain" description="Ubiquitin-like protease family profile" evidence="6">
    <location>
        <begin position="270"/>
        <end position="368"/>
    </location>
</feature>
<dbReference type="Pfam" id="PF02902">
    <property type="entry name" value="Peptidase_C48"/>
    <property type="match status" value="1"/>
</dbReference>
<evidence type="ECO:0000256" key="5">
    <source>
        <dbReference type="SAM" id="MobiDB-lite"/>
    </source>
</evidence>
<proteinExistence type="inferred from homology"/>
<keyword evidence="4" id="KW-0175">Coiled coil</keyword>
<sequence length="590" mass="67003">MRAQKTRRTAPKDQGHQPSRPVNAEDATTDDVEKPSAESWDSDSTDEARSSDLHKKPTTWKRRRTDEEKQPGWWPQQYAPRNKNNRTLLAGMRRMIRIYKEAGRDPRDMWDENSKDGCMVKAAKQTRFGRLTAAVFQTVKPPFPITNPNKKGAVGAAKRQAMLEDRSVAESNYSPSYQDESDDNVDPRSPSSVIDVDDDAASFQAEILADSVRGTIARLNDDSMLRSDDISRCTKLLDLTDEWHIFDPGYPSEGSVLQRLETRANNFVFFLIAKCHWSLCHLERKSGQLNHFNSMRHTEMPVSGLVSWVSEHPSIKPACSVTIHEKDCPQQDDGFNCGIFALAFLQSLVNGEEIPAQVNARELRTFFATHIEATGPSEREIPVQKLSSPNRQISLEQINPVTRSVSLPADSSIPSSFLTESHKFLKTWKKEKSRLATATTTFEQKAMELSTLEENLTFYQQRLQNGKETVQELQEQIKESENTEILHKDIQDLIAKLPPAEGNNFQSKWLTKLRSSAEITNDLMLAESKSLPKKLSDAEREYDETRAKITQLEKQIQLHRKGLEVIGKEIEKTKQDLTYVSEECAQIGRL</sequence>
<dbReference type="GO" id="GO:0008234">
    <property type="term" value="F:cysteine-type peptidase activity"/>
    <property type="evidence" value="ECO:0007669"/>
    <property type="project" value="InterPro"/>
</dbReference>
<dbReference type="Proteomes" id="UP000720189">
    <property type="component" value="Unassembled WGS sequence"/>
</dbReference>
<keyword evidence="2" id="KW-0645">Protease</keyword>
<dbReference type="RefSeq" id="XP_046041346.1">
    <property type="nucleotide sequence ID" value="XM_046185429.1"/>
</dbReference>
<dbReference type="Gene3D" id="3.40.395.10">
    <property type="entry name" value="Adenoviral Proteinase, Chain A"/>
    <property type="match status" value="1"/>
</dbReference>
<dbReference type="AlphaFoldDB" id="A0A9P9FYW9"/>
<evidence type="ECO:0000313" key="8">
    <source>
        <dbReference type="Proteomes" id="UP000720189"/>
    </source>
</evidence>
<dbReference type="EMBL" id="JAGMUX010000033">
    <property type="protein sequence ID" value="KAH7208443.1"/>
    <property type="molecule type" value="Genomic_DNA"/>
</dbReference>
<feature type="region of interest" description="Disordered" evidence="5">
    <location>
        <begin position="1"/>
        <end position="80"/>
    </location>
</feature>
<gene>
    <name evidence="7" type="ORF">BKA55DRAFT_262193</name>
</gene>